<evidence type="ECO:0000313" key="7">
    <source>
        <dbReference type="Proteomes" id="UP000087171"/>
    </source>
</evidence>
<dbReference type="SUPFAM" id="SSF144232">
    <property type="entry name" value="HIT/MYND zinc finger-like"/>
    <property type="match status" value="1"/>
</dbReference>
<dbReference type="KEGG" id="cam:101501389"/>
<feature type="domain" description="MYND-type" evidence="6">
    <location>
        <begin position="271"/>
        <end position="313"/>
    </location>
</feature>
<keyword evidence="5" id="KW-0812">Transmembrane</keyword>
<dbReference type="Gene3D" id="6.10.140.2220">
    <property type="match status" value="1"/>
</dbReference>
<dbReference type="Pfam" id="PF23310">
    <property type="entry name" value="TPR_27"/>
    <property type="match status" value="1"/>
</dbReference>
<dbReference type="OrthoDB" id="265717at2759"/>
<feature type="transmembrane region" description="Helical" evidence="5">
    <location>
        <begin position="20"/>
        <end position="45"/>
    </location>
</feature>
<keyword evidence="7" id="KW-1185">Reference proteome</keyword>
<dbReference type="InterPro" id="IPR011990">
    <property type="entry name" value="TPR-like_helical_dom_sf"/>
</dbReference>
<dbReference type="AlphaFoldDB" id="A0A1S2Y9Y2"/>
<sequence length="329" mass="36906">MRRPLKHNNHDLFDYLSDDIVIFILTKFSSTAASPSQFFTIFLICKRLKRLGFHPMVLSKAGPKVFAIKPKNWSDRSHLFLRRCVTDGNVDACYTLGMIRFYCLQNRRSGLSLIAKAATKMHAPALYSLAVIQFNGSGGSKHDKDLRAGVALSARASLLGHLDALRELGHCLQDGYGVKQNISQGRKLLVHANLRELLLILRAVMLASPSPPSSSSTPLTLSGLNDLSVPLLSDYGYNVTVREIHPANWFLREWFESGPGMLNEGLRLCSHMGCGRVETRPHEFRRCSVCSKVNYCSRGCQSLDWKLRHKRECSTPNLWFDDNDGDIAL</sequence>
<evidence type="ECO:0000256" key="2">
    <source>
        <dbReference type="ARBA" id="ARBA00022771"/>
    </source>
</evidence>
<dbReference type="FunFam" id="6.10.140.2220:FF:000033">
    <property type="entry name" value="Predicted protein"/>
    <property type="match status" value="1"/>
</dbReference>
<evidence type="ECO:0000259" key="6">
    <source>
        <dbReference type="PROSITE" id="PS50865"/>
    </source>
</evidence>
<keyword evidence="2 4" id="KW-0863">Zinc-finger</keyword>
<keyword evidence="5" id="KW-1133">Transmembrane helix</keyword>
<dbReference type="InterPro" id="IPR044508">
    <property type="entry name" value="At5g50450/At1g67340-like"/>
</dbReference>
<organism evidence="7 8">
    <name type="scientific">Cicer arietinum</name>
    <name type="common">Chickpea</name>
    <name type="synonym">Garbanzo</name>
    <dbReference type="NCBI Taxonomy" id="3827"/>
    <lineage>
        <taxon>Eukaryota</taxon>
        <taxon>Viridiplantae</taxon>
        <taxon>Streptophyta</taxon>
        <taxon>Embryophyta</taxon>
        <taxon>Tracheophyta</taxon>
        <taxon>Spermatophyta</taxon>
        <taxon>Magnoliopsida</taxon>
        <taxon>eudicotyledons</taxon>
        <taxon>Gunneridae</taxon>
        <taxon>Pentapetalae</taxon>
        <taxon>rosids</taxon>
        <taxon>fabids</taxon>
        <taxon>Fabales</taxon>
        <taxon>Fabaceae</taxon>
        <taxon>Papilionoideae</taxon>
        <taxon>50 kb inversion clade</taxon>
        <taxon>NPAAA clade</taxon>
        <taxon>Hologalegina</taxon>
        <taxon>IRL clade</taxon>
        <taxon>Cicereae</taxon>
        <taxon>Cicer</taxon>
    </lineage>
</organism>
<gene>
    <name evidence="8" type="primary">LOC101501389</name>
</gene>
<dbReference type="SUPFAM" id="SSF81901">
    <property type="entry name" value="HCP-like"/>
    <property type="match status" value="1"/>
</dbReference>
<dbReference type="Pfam" id="PF01753">
    <property type="entry name" value="zf-MYND"/>
    <property type="match status" value="1"/>
</dbReference>
<dbReference type="GeneID" id="101501389"/>
<dbReference type="eggNOG" id="ENOG502RZU0">
    <property type="taxonomic scope" value="Eukaryota"/>
</dbReference>
<keyword evidence="5" id="KW-0472">Membrane</keyword>
<protein>
    <submittedName>
        <fullName evidence="8">F-box protein At1g67340</fullName>
    </submittedName>
</protein>
<evidence type="ECO:0000313" key="8">
    <source>
        <dbReference type="RefSeq" id="XP_004501699.1"/>
    </source>
</evidence>
<evidence type="ECO:0000256" key="4">
    <source>
        <dbReference type="PROSITE-ProRule" id="PRU00134"/>
    </source>
</evidence>
<dbReference type="GO" id="GO:0008270">
    <property type="term" value="F:zinc ion binding"/>
    <property type="evidence" value="ECO:0007669"/>
    <property type="project" value="UniProtKB-KW"/>
</dbReference>
<reference evidence="8" key="2">
    <citation type="submission" date="2025-08" db="UniProtKB">
        <authorList>
            <consortium name="RefSeq"/>
        </authorList>
    </citation>
    <scope>IDENTIFICATION</scope>
    <source>
        <tissue evidence="8">Etiolated seedlings</tissue>
    </source>
</reference>
<reference evidence="7" key="1">
    <citation type="journal article" date="2013" name="Nat. Biotechnol.">
        <title>Draft genome sequence of chickpea (Cicer arietinum) provides a resource for trait improvement.</title>
        <authorList>
            <person name="Varshney R.K."/>
            <person name="Song C."/>
            <person name="Saxena R.K."/>
            <person name="Azam S."/>
            <person name="Yu S."/>
            <person name="Sharpe A.G."/>
            <person name="Cannon S."/>
            <person name="Baek J."/>
            <person name="Rosen B.D."/>
            <person name="Tar'an B."/>
            <person name="Millan T."/>
            <person name="Zhang X."/>
            <person name="Ramsay L.D."/>
            <person name="Iwata A."/>
            <person name="Wang Y."/>
            <person name="Nelson W."/>
            <person name="Farmer A.D."/>
            <person name="Gaur P.M."/>
            <person name="Soderlund C."/>
            <person name="Penmetsa R.V."/>
            <person name="Xu C."/>
            <person name="Bharti A.K."/>
            <person name="He W."/>
            <person name="Winter P."/>
            <person name="Zhao S."/>
            <person name="Hane J.K."/>
            <person name="Carrasquilla-Garcia N."/>
            <person name="Condie J.A."/>
            <person name="Upadhyaya H.D."/>
            <person name="Luo M.C."/>
            <person name="Thudi M."/>
            <person name="Gowda C.L."/>
            <person name="Singh N.P."/>
            <person name="Lichtenzveig J."/>
            <person name="Gali K.K."/>
            <person name="Rubio J."/>
            <person name="Nadarajan N."/>
            <person name="Dolezel J."/>
            <person name="Bansal K.C."/>
            <person name="Xu X."/>
            <person name="Edwards D."/>
            <person name="Zhang G."/>
            <person name="Kahl G."/>
            <person name="Gil J."/>
            <person name="Singh K.B."/>
            <person name="Datta S.K."/>
            <person name="Jackson S.A."/>
            <person name="Wang J."/>
            <person name="Cook D.R."/>
        </authorList>
    </citation>
    <scope>NUCLEOTIDE SEQUENCE [LARGE SCALE GENOMIC DNA]</scope>
    <source>
        <strain evidence="7">cv. CDC Frontier</strain>
    </source>
</reference>
<dbReference type="InterPro" id="IPR057136">
    <property type="entry name" value="At2g35280_TPR_dom"/>
</dbReference>
<dbReference type="Proteomes" id="UP000087171">
    <property type="component" value="Chromosome Ca5"/>
</dbReference>
<evidence type="ECO:0000256" key="1">
    <source>
        <dbReference type="ARBA" id="ARBA00022723"/>
    </source>
</evidence>
<evidence type="ECO:0000256" key="5">
    <source>
        <dbReference type="SAM" id="Phobius"/>
    </source>
</evidence>
<evidence type="ECO:0000256" key="3">
    <source>
        <dbReference type="ARBA" id="ARBA00022833"/>
    </source>
</evidence>
<accession>A0A1S2Y9Y2</accession>
<dbReference type="Gene3D" id="1.25.40.10">
    <property type="entry name" value="Tetratricopeptide repeat domain"/>
    <property type="match status" value="1"/>
</dbReference>
<dbReference type="RefSeq" id="XP_004501699.1">
    <property type="nucleotide sequence ID" value="XM_004501642.3"/>
</dbReference>
<keyword evidence="3" id="KW-0862">Zinc</keyword>
<dbReference type="InterPro" id="IPR002893">
    <property type="entry name" value="Znf_MYND"/>
</dbReference>
<name>A0A1S2Y9Y2_CICAR</name>
<proteinExistence type="predicted"/>
<dbReference type="STRING" id="3827.A0A1S2Y9Y2"/>
<dbReference type="PaxDb" id="3827-XP_004501699.1"/>
<dbReference type="PROSITE" id="PS50865">
    <property type="entry name" value="ZF_MYND_2"/>
    <property type="match status" value="1"/>
</dbReference>
<dbReference type="PANTHER" id="PTHR46758">
    <property type="entry name" value="MYND DOMAIN-CONTAINING"/>
    <property type="match status" value="1"/>
</dbReference>
<keyword evidence="1" id="KW-0479">Metal-binding</keyword>
<dbReference type="PANTHER" id="PTHR46758:SF9">
    <property type="entry name" value="MYND-TYPE DOMAIN-CONTAINING PROTEIN"/>
    <property type="match status" value="1"/>
</dbReference>